<dbReference type="PANTHER" id="PTHR19317">
    <property type="entry name" value="PRENYLATED RAB ACCEPTOR 1-RELATED"/>
    <property type="match status" value="1"/>
</dbReference>
<proteinExistence type="inferred from homology"/>
<dbReference type="Pfam" id="PF03208">
    <property type="entry name" value="PRA1"/>
    <property type="match status" value="1"/>
</dbReference>
<evidence type="ECO:0000256" key="4">
    <source>
        <dbReference type="ARBA" id="ARBA00023136"/>
    </source>
</evidence>
<evidence type="ECO:0000256" key="3">
    <source>
        <dbReference type="ARBA" id="ARBA00022989"/>
    </source>
</evidence>
<evidence type="ECO:0000256" key="1">
    <source>
        <dbReference type="ARBA" id="ARBA00004141"/>
    </source>
</evidence>
<feature type="transmembrane region" description="Helical" evidence="5">
    <location>
        <begin position="166"/>
        <end position="183"/>
    </location>
</feature>
<evidence type="ECO:0000313" key="7">
    <source>
        <dbReference type="EMBL" id="CAE0045269.1"/>
    </source>
</evidence>
<comment type="similarity">
    <text evidence="5">Belongs to the PRA1 family.</text>
</comment>
<feature type="transmembrane region" description="Helical" evidence="5">
    <location>
        <begin position="125"/>
        <end position="145"/>
    </location>
</feature>
<evidence type="ECO:0000256" key="5">
    <source>
        <dbReference type="RuleBase" id="RU363107"/>
    </source>
</evidence>
<dbReference type="AlphaFoldDB" id="A0A7S3ECP6"/>
<dbReference type="EMBL" id="HBHW01017058">
    <property type="protein sequence ID" value="CAE0045268.1"/>
    <property type="molecule type" value="Transcribed_RNA"/>
</dbReference>
<dbReference type="InterPro" id="IPR004895">
    <property type="entry name" value="Prenylated_rab_accept_PRA1"/>
</dbReference>
<accession>A0A7S3ECP6</accession>
<organism evidence="7">
    <name type="scientific">Rhodosorus marinus</name>
    <dbReference type="NCBI Taxonomy" id="101924"/>
    <lineage>
        <taxon>Eukaryota</taxon>
        <taxon>Rhodophyta</taxon>
        <taxon>Stylonematophyceae</taxon>
        <taxon>Stylonematales</taxon>
        <taxon>Stylonemataceae</taxon>
        <taxon>Rhodosorus</taxon>
    </lineage>
</organism>
<keyword evidence="4 5" id="KW-0472">Membrane</keyword>
<reference evidence="7" key="1">
    <citation type="submission" date="2021-01" db="EMBL/GenBank/DDBJ databases">
        <authorList>
            <person name="Corre E."/>
            <person name="Pelletier E."/>
            <person name="Niang G."/>
            <person name="Scheremetjew M."/>
            <person name="Finn R."/>
            <person name="Kale V."/>
            <person name="Holt S."/>
            <person name="Cochrane G."/>
            <person name="Meng A."/>
            <person name="Brown T."/>
            <person name="Cohen L."/>
        </authorList>
    </citation>
    <scope>NUCLEOTIDE SEQUENCE</scope>
    <source>
        <strain evidence="7">CCMP 769</strain>
    </source>
</reference>
<sequence>MAGYQTIGETTKSAAAFEEEERVVVGTGYQSGPAYPAVSEERERESSGFPSLYTAPFDLSTDSSFGERVKLVFESARPWGEFFDLNNFKLPKMSEIHERITHNSVVFFSNYVIACALELPFLALIHPLGVLSLVGFLCLASWFYGSRGNDIRVTDTVVINQTSKRVLLGVAFVLAFFVFNASAAFWGEFWFLLLFAGPHILLFSPSIETV</sequence>
<keyword evidence="3 5" id="KW-1133">Transmembrane helix</keyword>
<evidence type="ECO:0000256" key="2">
    <source>
        <dbReference type="ARBA" id="ARBA00022692"/>
    </source>
</evidence>
<name>A0A7S3ECP6_9RHOD</name>
<dbReference type="GO" id="GO:0016020">
    <property type="term" value="C:membrane"/>
    <property type="evidence" value="ECO:0007669"/>
    <property type="project" value="UniProtKB-SubCell"/>
</dbReference>
<protein>
    <recommendedName>
        <fullName evidence="5">PRA1 family protein</fullName>
    </recommendedName>
</protein>
<dbReference type="PANTHER" id="PTHR19317:SF0">
    <property type="entry name" value="PRENYLATED RAB ACCEPTOR PROTEIN 1"/>
    <property type="match status" value="1"/>
</dbReference>
<keyword evidence="2 5" id="KW-0812">Transmembrane</keyword>
<gene>
    <name evidence="6" type="ORF">RMAR00112_LOCUS13243</name>
    <name evidence="7" type="ORF">RMAR00112_LOCUS13244</name>
</gene>
<dbReference type="EMBL" id="HBHW01017060">
    <property type="protein sequence ID" value="CAE0045269.1"/>
    <property type="molecule type" value="Transcribed_RNA"/>
</dbReference>
<comment type="subcellular location">
    <subcellularLocation>
        <location evidence="1 5">Membrane</location>
        <topology evidence="1 5">Multi-pass membrane protein</topology>
    </subcellularLocation>
</comment>
<evidence type="ECO:0000313" key="6">
    <source>
        <dbReference type="EMBL" id="CAE0045268.1"/>
    </source>
</evidence>
<dbReference type="GO" id="GO:0005794">
    <property type="term" value="C:Golgi apparatus"/>
    <property type="evidence" value="ECO:0007669"/>
    <property type="project" value="TreeGrafter"/>
</dbReference>